<evidence type="ECO:0000313" key="1">
    <source>
        <dbReference type="EMBL" id="OJH49926.1"/>
    </source>
</evidence>
<name>A0A1L9C635_9EURY</name>
<reference evidence="1 2" key="1">
    <citation type="submission" date="2014-12" db="EMBL/GenBank/DDBJ databases">
        <title>The genome sequence of Methanohalophilus portucalensis strain FDF1.</title>
        <authorList>
            <person name="Lai M.-C."/>
            <person name="Lai S.-J."/>
        </authorList>
    </citation>
    <scope>NUCLEOTIDE SEQUENCE [LARGE SCALE GENOMIC DNA]</scope>
    <source>
        <strain evidence="1 2">FDF-1</strain>
    </source>
</reference>
<protein>
    <submittedName>
        <fullName evidence="1">Uncharacterized protein</fullName>
    </submittedName>
</protein>
<proteinExistence type="predicted"/>
<comment type="caution">
    <text evidence="1">The sequence shown here is derived from an EMBL/GenBank/DDBJ whole genome shotgun (WGS) entry which is preliminary data.</text>
</comment>
<organism evidence="1 2">
    <name type="scientific">Methanohalophilus portucalensis FDF-1</name>
    <dbReference type="NCBI Taxonomy" id="523843"/>
    <lineage>
        <taxon>Archaea</taxon>
        <taxon>Methanobacteriati</taxon>
        <taxon>Methanobacteriota</taxon>
        <taxon>Stenosarchaea group</taxon>
        <taxon>Methanomicrobia</taxon>
        <taxon>Methanosarcinales</taxon>
        <taxon>Methanosarcinaceae</taxon>
        <taxon>Methanohalophilus</taxon>
    </lineage>
</organism>
<gene>
    <name evidence="1" type="ORF">MPF_0719</name>
</gene>
<sequence>MVQELRCLKRRDIRASFGQKRVKVVLSKFNIH</sequence>
<evidence type="ECO:0000313" key="2">
    <source>
        <dbReference type="Proteomes" id="UP000185713"/>
    </source>
</evidence>
<dbReference type="EMBL" id="JWTK01000002">
    <property type="protein sequence ID" value="OJH49926.1"/>
    <property type="molecule type" value="Genomic_DNA"/>
</dbReference>
<accession>A0A1L9C635</accession>
<dbReference type="AlphaFoldDB" id="A0A1L9C635"/>
<dbReference type="Proteomes" id="UP000185713">
    <property type="component" value="Unassembled WGS sequence"/>
</dbReference>